<comment type="caution">
    <text evidence="1">The sequence shown here is derived from an EMBL/GenBank/DDBJ whole genome shotgun (WGS) entry which is preliminary data.</text>
</comment>
<dbReference type="Proteomes" id="UP001064048">
    <property type="component" value="Chromosome 12"/>
</dbReference>
<gene>
    <name evidence="1" type="ORF">MSG28_007581</name>
</gene>
<keyword evidence="2" id="KW-1185">Reference proteome</keyword>
<dbReference type="EMBL" id="CM046112">
    <property type="protein sequence ID" value="KAI8428992.1"/>
    <property type="molecule type" value="Genomic_DNA"/>
</dbReference>
<reference evidence="1 2" key="1">
    <citation type="journal article" date="2022" name="Genome Biol. Evol.">
        <title>The Spruce Budworm Genome: Reconstructing the Evolutionary History of Antifreeze Proteins.</title>
        <authorList>
            <person name="Beliveau C."/>
            <person name="Gagne P."/>
            <person name="Picq S."/>
            <person name="Vernygora O."/>
            <person name="Keeling C.I."/>
            <person name="Pinkney K."/>
            <person name="Doucet D."/>
            <person name="Wen F."/>
            <person name="Johnston J.S."/>
            <person name="Maaroufi H."/>
            <person name="Boyle B."/>
            <person name="Laroche J."/>
            <person name="Dewar K."/>
            <person name="Juretic N."/>
            <person name="Blackburn G."/>
            <person name="Nisole A."/>
            <person name="Brunet B."/>
            <person name="Brandao M."/>
            <person name="Lumley L."/>
            <person name="Duan J."/>
            <person name="Quan G."/>
            <person name="Lucarotti C.J."/>
            <person name="Roe A.D."/>
            <person name="Sperling F.A.H."/>
            <person name="Levesque R.C."/>
            <person name="Cusson M."/>
        </authorList>
    </citation>
    <scope>NUCLEOTIDE SEQUENCE [LARGE SCALE GENOMIC DNA]</scope>
    <source>
        <strain evidence="1">Glfc:IPQL:Cfum</strain>
    </source>
</reference>
<organism evidence="1 2">
    <name type="scientific">Choristoneura fumiferana</name>
    <name type="common">Spruce budworm moth</name>
    <name type="synonym">Archips fumiferana</name>
    <dbReference type="NCBI Taxonomy" id="7141"/>
    <lineage>
        <taxon>Eukaryota</taxon>
        <taxon>Metazoa</taxon>
        <taxon>Ecdysozoa</taxon>
        <taxon>Arthropoda</taxon>
        <taxon>Hexapoda</taxon>
        <taxon>Insecta</taxon>
        <taxon>Pterygota</taxon>
        <taxon>Neoptera</taxon>
        <taxon>Endopterygota</taxon>
        <taxon>Lepidoptera</taxon>
        <taxon>Glossata</taxon>
        <taxon>Ditrysia</taxon>
        <taxon>Tortricoidea</taxon>
        <taxon>Tortricidae</taxon>
        <taxon>Tortricinae</taxon>
        <taxon>Choristoneura</taxon>
    </lineage>
</organism>
<accession>A0ACC0JXV0</accession>
<proteinExistence type="predicted"/>
<sequence>MSDIMSVQDVINSAFGDETQNTVNFRMLKAVLLILGNQLRILQRHVAVSMWDRETGSAPKVTVSEVKIHTSGKKRRTSKRSKDDPRACIPEGAVICEAPPIDIEEQRERELRTIEQRADSYEEPATTPSPMASAPSLSKDRLLIGVNLKDFRDLAKDYGVEVPHEIEIIELKRESPESVLEEEPKDCVTYEELELITSFQDHLAQMQFDLETGLENLSEALANASTDPEDSHVCRRYCGGSHTMIPTVPRATQGITITRLPNEVSATVGADGKDQSTKPIPLQRGVRQGDVISPKLFTAGLEDDFKVLDWKGRGINNNGEYFTHLRFADDIVVMAETMEDLSAMLTDLSRVISDRVSLK</sequence>
<evidence type="ECO:0000313" key="1">
    <source>
        <dbReference type="EMBL" id="KAI8428992.1"/>
    </source>
</evidence>
<protein>
    <submittedName>
        <fullName evidence="1">Uncharacterized protein</fullName>
    </submittedName>
</protein>
<name>A0ACC0JXV0_CHOFU</name>
<evidence type="ECO:0000313" key="2">
    <source>
        <dbReference type="Proteomes" id="UP001064048"/>
    </source>
</evidence>